<feature type="compositionally biased region" description="Low complexity" evidence="1">
    <location>
        <begin position="57"/>
        <end position="72"/>
    </location>
</feature>
<dbReference type="InterPro" id="IPR003121">
    <property type="entry name" value="SWIB_MDM2_domain"/>
</dbReference>
<dbReference type="CDD" id="cd10568">
    <property type="entry name" value="SWIB_like"/>
    <property type="match status" value="1"/>
</dbReference>
<dbReference type="AlphaFoldDB" id="A0AAE0NTI1"/>
<reference evidence="3" key="2">
    <citation type="submission" date="2023-06" db="EMBL/GenBank/DDBJ databases">
        <authorList>
            <consortium name="Lawrence Berkeley National Laboratory"/>
            <person name="Haridas S."/>
            <person name="Hensen N."/>
            <person name="Bonometti L."/>
            <person name="Westerberg I."/>
            <person name="Brannstrom I.O."/>
            <person name="Guillou S."/>
            <person name="Cros-Aarteil S."/>
            <person name="Calhoun S."/>
            <person name="Kuo A."/>
            <person name="Mondo S."/>
            <person name="Pangilinan J."/>
            <person name="Riley R."/>
            <person name="LaButti K."/>
            <person name="Andreopoulos B."/>
            <person name="Lipzen A."/>
            <person name="Chen C."/>
            <person name="Yanf M."/>
            <person name="Daum C."/>
            <person name="Ng V."/>
            <person name="Clum A."/>
            <person name="Steindorff A."/>
            <person name="Ohm R."/>
            <person name="Martin F."/>
            <person name="Silar P."/>
            <person name="Natvig D."/>
            <person name="Lalanne C."/>
            <person name="Gautier V."/>
            <person name="Ament-velasquez S.L."/>
            <person name="Kruys A."/>
            <person name="Hutchinson M.I."/>
            <person name="Powell A.J."/>
            <person name="Barry K."/>
            <person name="Miller A.N."/>
            <person name="Grigoriev I.V."/>
            <person name="Debuchy R."/>
            <person name="Gladieux P."/>
            <person name="Thoren M.H."/>
            <person name="Johannesson H."/>
        </authorList>
    </citation>
    <scope>NUCLEOTIDE SEQUENCE</scope>
    <source>
        <strain evidence="3">CBS 232.78</strain>
    </source>
</reference>
<proteinExistence type="predicted"/>
<accession>A0AAE0NTI1</accession>
<evidence type="ECO:0000256" key="1">
    <source>
        <dbReference type="SAM" id="MobiDB-lite"/>
    </source>
</evidence>
<evidence type="ECO:0000313" key="4">
    <source>
        <dbReference type="Proteomes" id="UP001285441"/>
    </source>
</evidence>
<reference evidence="3" key="1">
    <citation type="journal article" date="2023" name="Mol. Phylogenet. Evol.">
        <title>Genome-scale phylogeny and comparative genomics of the fungal order Sordariales.</title>
        <authorList>
            <person name="Hensen N."/>
            <person name="Bonometti L."/>
            <person name="Westerberg I."/>
            <person name="Brannstrom I.O."/>
            <person name="Guillou S."/>
            <person name="Cros-Aarteil S."/>
            <person name="Calhoun S."/>
            <person name="Haridas S."/>
            <person name="Kuo A."/>
            <person name="Mondo S."/>
            <person name="Pangilinan J."/>
            <person name="Riley R."/>
            <person name="LaButti K."/>
            <person name="Andreopoulos B."/>
            <person name="Lipzen A."/>
            <person name="Chen C."/>
            <person name="Yan M."/>
            <person name="Daum C."/>
            <person name="Ng V."/>
            <person name="Clum A."/>
            <person name="Steindorff A."/>
            <person name="Ohm R.A."/>
            <person name="Martin F."/>
            <person name="Silar P."/>
            <person name="Natvig D.O."/>
            <person name="Lalanne C."/>
            <person name="Gautier V."/>
            <person name="Ament-Velasquez S.L."/>
            <person name="Kruys A."/>
            <person name="Hutchinson M.I."/>
            <person name="Powell A.J."/>
            <person name="Barry K."/>
            <person name="Miller A.N."/>
            <person name="Grigoriev I.V."/>
            <person name="Debuchy R."/>
            <person name="Gladieux P."/>
            <person name="Hiltunen Thoren M."/>
            <person name="Johannesson H."/>
        </authorList>
    </citation>
    <scope>NUCLEOTIDE SEQUENCE</scope>
    <source>
        <strain evidence="3">CBS 232.78</strain>
    </source>
</reference>
<dbReference type="Gene3D" id="1.10.245.10">
    <property type="entry name" value="SWIB/MDM2 domain"/>
    <property type="match status" value="1"/>
</dbReference>
<feature type="region of interest" description="Disordered" evidence="1">
    <location>
        <begin position="1"/>
        <end position="72"/>
    </location>
</feature>
<feature type="region of interest" description="Disordered" evidence="1">
    <location>
        <begin position="183"/>
        <end position="225"/>
    </location>
</feature>
<dbReference type="PROSITE" id="PS51925">
    <property type="entry name" value="SWIB_MDM2"/>
    <property type="match status" value="1"/>
</dbReference>
<organism evidence="3 4">
    <name type="scientific">Podospora didyma</name>
    <dbReference type="NCBI Taxonomy" id="330526"/>
    <lineage>
        <taxon>Eukaryota</taxon>
        <taxon>Fungi</taxon>
        <taxon>Dikarya</taxon>
        <taxon>Ascomycota</taxon>
        <taxon>Pezizomycotina</taxon>
        <taxon>Sordariomycetes</taxon>
        <taxon>Sordariomycetidae</taxon>
        <taxon>Sordariales</taxon>
        <taxon>Podosporaceae</taxon>
        <taxon>Podospora</taxon>
    </lineage>
</organism>
<feature type="domain" description="DM2" evidence="2">
    <location>
        <begin position="299"/>
        <end position="376"/>
    </location>
</feature>
<dbReference type="SMART" id="SM00151">
    <property type="entry name" value="SWIB"/>
    <property type="match status" value="1"/>
</dbReference>
<dbReference type="InterPro" id="IPR019835">
    <property type="entry name" value="SWIB_domain"/>
</dbReference>
<comment type="caution">
    <text evidence="3">The sequence shown here is derived from an EMBL/GenBank/DDBJ whole genome shotgun (WGS) entry which is preliminary data.</text>
</comment>
<dbReference type="InterPro" id="IPR036885">
    <property type="entry name" value="SWIB_MDM2_dom_sf"/>
</dbReference>
<evidence type="ECO:0000259" key="2">
    <source>
        <dbReference type="PROSITE" id="PS51925"/>
    </source>
</evidence>
<sequence length="526" mass="59409">MQSQYRGYAQHAPPPRAGGGGGGQQHQQQHVPQRRGGGIGPMMSAGSGPHHSVPMTQAQLHQQQQQQQAQIQLAKLRSRKPTDKALPDGVEEALVGEGDVALAYKNLRDFERRLDATMTRKRLDIVDSVSRNAKRYKTLRIWISNTAEDQFWQTNGINADSFDFSGNLESSYRVKIEGRLLDDEEDIDKDEDEAKVAGSNEPADGGKMETDSPNQTKAKPVSAKPGQRYRFSHFFKAMTVYFDRPKSGRPNADTSVEWKKPDRTPAGSNLPAAADFDELTFKRNGDENANITINLYRHEEPERFELSPELAEVIDMTEATRQEAVMGLWEYIKLMKLQEDEEKRNFRCDELLKKVILQDAGYIPALNDYVSRHLKSLPPVKLIYTIRVDEEFHKNPQPTIYDIRVAVDDPLRAKLVPFIHNPQYASMLKDVALLDDQLATLVQAVAQSKAKHSFLTSMADDPVHFVRNWLSSQKRDLEVIMGEAPRGGGEDATGDEWRKGGRESVWNTTNARESVNVLLSKHPMHR</sequence>
<name>A0AAE0NTI1_9PEZI</name>
<feature type="compositionally biased region" description="Acidic residues" evidence="1">
    <location>
        <begin position="183"/>
        <end position="193"/>
    </location>
</feature>
<dbReference type="EMBL" id="JAULSW010000003">
    <property type="protein sequence ID" value="KAK3387453.1"/>
    <property type="molecule type" value="Genomic_DNA"/>
</dbReference>
<gene>
    <name evidence="3" type="ORF">B0H63DRAFT_470047</name>
</gene>
<keyword evidence="4" id="KW-1185">Reference proteome</keyword>
<dbReference type="SUPFAM" id="SSF47592">
    <property type="entry name" value="SWIB/MDM2 domain"/>
    <property type="match status" value="1"/>
</dbReference>
<feature type="region of interest" description="Disordered" evidence="1">
    <location>
        <begin position="246"/>
        <end position="271"/>
    </location>
</feature>
<dbReference type="PANTHER" id="PTHR13844">
    <property type="entry name" value="SWI/SNF-RELATED MATRIX-ASSOCIATED ACTIN-DEPENDENT REGULATOR OF CHROMATIN SUBFAMILY D"/>
    <property type="match status" value="1"/>
</dbReference>
<dbReference type="Pfam" id="PF02201">
    <property type="entry name" value="SWIB"/>
    <property type="match status" value="1"/>
</dbReference>
<protein>
    <recommendedName>
        <fullName evidence="2">DM2 domain-containing protein</fullName>
    </recommendedName>
</protein>
<dbReference type="Proteomes" id="UP001285441">
    <property type="component" value="Unassembled WGS sequence"/>
</dbReference>
<evidence type="ECO:0000313" key="3">
    <source>
        <dbReference type="EMBL" id="KAK3387453.1"/>
    </source>
</evidence>